<reference evidence="2" key="1">
    <citation type="journal article" date="2019" name="BMC Genomics">
        <title>A new reference genome for Sorghum bicolor reveals high levels of sequence similarity between sweet and grain genotypes: implications for the genetics of sugar metabolism.</title>
        <authorList>
            <person name="Cooper E.A."/>
            <person name="Brenton Z.W."/>
            <person name="Flinn B.S."/>
            <person name="Jenkins J."/>
            <person name="Shu S."/>
            <person name="Flowers D."/>
            <person name="Luo F."/>
            <person name="Wang Y."/>
            <person name="Xia P."/>
            <person name="Barry K."/>
            <person name="Daum C."/>
            <person name="Lipzen A."/>
            <person name="Yoshinaga Y."/>
            <person name="Schmutz J."/>
            <person name="Saski C."/>
            <person name="Vermerris W."/>
            <person name="Kresovich S."/>
        </authorList>
    </citation>
    <scope>NUCLEOTIDE SEQUENCE</scope>
</reference>
<comment type="caution">
    <text evidence="2">The sequence shown here is derived from an EMBL/GenBank/DDBJ whole genome shotgun (WGS) entry which is preliminary data.</text>
</comment>
<dbReference type="InterPro" id="IPR036537">
    <property type="entry name" value="Adaptor_Cbl_N_dom_sf"/>
</dbReference>
<feature type="region of interest" description="Disordered" evidence="1">
    <location>
        <begin position="145"/>
        <end position="172"/>
    </location>
</feature>
<accession>A0A921UHQ1</accession>
<evidence type="ECO:0000256" key="1">
    <source>
        <dbReference type="SAM" id="MobiDB-lite"/>
    </source>
</evidence>
<sequence>MESLSSVRTIMGIMQDILAAVETASRNKSRCKKLDILEATPDGSTSTAAAAATTTTRRLQDRLEEVLGRTLQVVRRYQRGGSSFLRSVIVVVAGAERMADPLDAVEAEIDRCILDLTVANSLRIARLETTLLVRQQQHNVAAVAAASTEAHNDKRKKKGSVAESVVSDKMMDDDHESTTAATAIGVPVYTVTAAAVHENEYEQRHEMVPPPPPPPCYWYGGYGYRSCHGYCYWRNHGGCACDCRCGWDDGNAGEPSDVAFYHTQYSSYPSMFSDDNPNSCSIL</sequence>
<protein>
    <submittedName>
        <fullName evidence="2">Uncharacterized protein</fullName>
    </submittedName>
</protein>
<dbReference type="AlphaFoldDB" id="A0A921UHQ1"/>
<reference evidence="2" key="2">
    <citation type="submission" date="2020-10" db="EMBL/GenBank/DDBJ databases">
        <authorList>
            <person name="Cooper E.A."/>
            <person name="Brenton Z.W."/>
            <person name="Flinn B.S."/>
            <person name="Jenkins J."/>
            <person name="Shu S."/>
            <person name="Flowers D."/>
            <person name="Luo F."/>
            <person name="Wang Y."/>
            <person name="Xia P."/>
            <person name="Barry K."/>
            <person name="Daum C."/>
            <person name="Lipzen A."/>
            <person name="Yoshinaga Y."/>
            <person name="Schmutz J."/>
            <person name="Saski C."/>
            <person name="Vermerris W."/>
            <person name="Kresovich S."/>
        </authorList>
    </citation>
    <scope>NUCLEOTIDE SEQUENCE</scope>
</reference>
<gene>
    <name evidence="2" type="ORF">BDA96_04G023300</name>
</gene>
<dbReference type="Gene3D" id="1.20.930.20">
    <property type="entry name" value="Adaptor protein Cbl, N-terminal domain"/>
    <property type="match status" value="1"/>
</dbReference>
<name>A0A921UHQ1_SORBI</name>
<dbReference type="GO" id="GO:0007166">
    <property type="term" value="P:cell surface receptor signaling pathway"/>
    <property type="evidence" value="ECO:0007669"/>
    <property type="project" value="InterPro"/>
</dbReference>
<dbReference type="CDD" id="cd21037">
    <property type="entry name" value="MLKL_NTD"/>
    <property type="match status" value="1"/>
</dbReference>
<proteinExistence type="predicted"/>
<evidence type="ECO:0000313" key="2">
    <source>
        <dbReference type="EMBL" id="KAG0531445.1"/>
    </source>
</evidence>
<dbReference type="PANTHER" id="PTHR35832:SF6">
    <property type="entry name" value="EXPRESSED PROTEIN"/>
    <property type="match status" value="1"/>
</dbReference>
<dbReference type="InterPro" id="IPR059179">
    <property type="entry name" value="MLKL-like_MCAfunc"/>
</dbReference>
<dbReference type="Proteomes" id="UP000807115">
    <property type="component" value="Chromosome 4"/>
</dbReference>
<evidence type="ECO:0000313" key="3">
    <source>
        <dbReference type="Proteomes" id="UP000807115"/>
    </source>
</evidence>
<organism evidence="2 3">
    <name type="scientific">Sorghum bicolor</name>
    <name type="common">Sorghum</name>
    <name type="synonym">Sorghum vulgare</name>
    <dbReference type="NCBI Taxonomy" id="4558"/>
    <lineage>
        <taxon>Eukaryota</taxon>
        <taxon>Viridiplantae</taxon>
        <taxon>Streptophyta</taxon>
        <taxon>Embryophyta</taxon>
        <taxon>Tracheophyta</taxon>
        <taxon>Spermatophyta</taxon>
        <taxon>Magnoliopsida</taxon>
        <taxon>Liliopsida</taxon>
        <taxon>Poales</taxon>
        <taxon>Poaceae</taxon>
        <taxon>PACMAD clade</taxon>
        <taxon>Panicoideae</taxon>
        <taxon>Andropogonodae</taxon>
        <taxon>Andropogoneae</taxon>
        <taxon>Sorghinae</taxon>
        <taxon>Sorghum</taxon>
    </lineage>
</organism>
<dbReference type="EMBL" id="CM027683">
    <property type="protein sequence ID" value="KAG0531445.1"/>
    <property type="molecule type" value="Genomic_DNA"/>
</dbReference>
<dbReference type="PANTHER" id="PTHR35832">
    <property type="entry name" value="OS12G0248400 PROTEIN-RELATED"/>
    <property type="match status" value="1"/>
</dbReference>